<evidence type="ECO:0000313" key="3">
    <source>
        <dbReference type="Proteomes" id="UP001642260"/>
    </source>
</evidence>
<dbReference type="InterPro" id="IPR050942">
    <property type="entry name" value="F-box_BR-signaling"/>
</dbReference>
<dbReference type="InterPro" id="IPR005174">
    <property type="entry name" value="KIB1-4_b-propeller"/>
</dbReference>
<sequence length="388" mass="44875">MEESHNPNSWSELPTDLLISLLEHLSFTDFLRAKSVCRSWYSASRQCMPKNNHTPWLLLFSENNNNNGCCTLFNPEEKNKLYKTQDLDLERPSLFCLKTSGSWLLMQNRFNNLYVVNLFTKERINLPPVESQVGTTKLERGAVDFFRITLPDGSKPVKSMRIRSPVFWIDEKTKDYVVAWGLGPCCVVYSKKGDNSWLQIPEALDCFDMVYKDHKLYFLSESRDFIIFDFSGEAPQQCFWVRCVYVERFYTSGPRRPHPSNKKRLSSTKLVVTVSGDVLKVETFVRSLSRIWSFRIFKVCSSGLFERVKSLGDEAMLLELGITVVANNNEGISRNSIYFRGCYNDNTCDISLFNLETRKMEKLHKLDCSSDKLSANRWFLPSFTQGMA</sequence>
<dbReference type="Proteomes" id="UP001642260">
    <property type="component" value="Unassembled WGS sequence"/>
</dbReference>
<dbReference type="PROSITE" id="PS50181">
    <property type="entry name" value="FBOX"/>
    <property type="match status" value="1"/>
</dbReference>
<name>A0ABC8JC99_ERUVS</name>
<evidence type="ECO:0000313" key="2">
    <source>
        <dbReference type="EMBL" id="CAH8320150.1"/>
    </source>
</evidence>
<dbReference type="SUPFAM" id="SSF81383">
    <property type="entry name" value="F-box domain"/>
    <property type="match status" value="1"/>
</dbReference>
<feature type="domain" description="F-box" evidence="1">
    <location>
        <begin position="7"/>
        <end position="59"/>
    </location>
</feature>
<dbReference type="EMBL" id="CAKOAT010090710">
    <property type="protein sequence ID" value="CAH8320150.1"/>
    <property type="molecule type" value="Genomic_DNA"/>
</dbReference>
<dbReference type="PANTHER" id="PTHR44259">
    <property type="entry name" value="OS07G0183000 PROTEIN-RELATED"/>
    <property type="match status" value="1"/>
</dbReference>
<comment type="caution">
    <text evidence="2">The sequence shown here is derived from an EMBL/GenBank/DDBJ whole genome shotgun (WGS) entry which is preliminary data.</text>
</comment>
<dbReference type="Pfam" id="PF03478">
    <property type="entry name" value="Beta-prop_KIB1-4"/>
    <property type="match status" value="1"/>
</dbReference>
<dbReference type="AlphaFoldDB" id="A0ABC8JC99"/>
<reference evidence="2 3" key="1">
    <citation type="submission" date="2022-03" db="EMBL/GenBank/DDBJ databases">
        <authorList>
            <person name="Macdonald S."/>
            <person name="Ahmed S."/>
            <person name="Newling K."/>
        </authorList>
    </citation>
    <scope>NUCLEOTIDE SEQUENCE [LARGE SCALE GENOMIC DNA]</scope>
</reference>
<dbReference type="Gene3D" id="1.20.1280.50">
    <property type="match status" value="1"/>
</dbReference>
<evidence type="ECO:0000259" key="1">
    <source>
        <dbReference type="PROSITE" id="PS50181"/>
    </source>
</evidence>
<organism evidence="2 3">
    <name type="scientific">Eruca vesicaria subsp. sativa</name>
    <name type="common">Garden rocket</name>
    <name type="synonym">Eruca sativa</name>
    <dbReference type="NCBI Taxonomy" id="29727"/>
    <lineage>
        <taxon>Eukaryota</taxon>
        <taxon>Viridiplantae</taxon>
        <taxon>Streptophyta</taxon>
        <taxon>Embryophyta</taxon>
        <taxon>Tracheophyta</taxon>
        <taxon>Spermatophyta</taxon>
        <taxon>Magnoliopsida</taxon>
        <taxon>eudicotyledons</taxon>
        <taxon>Gunneridae</taxon>
        <taxon>Pentapetalae</taxon>
        <taxon>rosids</taxon>
        <taxon>malvids</taxon>
        <taxon>Brassicales</taxon>
        <taxon>Brassicaceae</taxon>
        <taxon>Brassiceae</taxon>
        <taxon>Eruca</taxon>
    </lineage>
</organism>
<accession>A0ABC8JC99</accession>
<protein>
    <recommendedName>
        <fullName evidence="1">F-box domain-containing protein</fullName>
    </recommendedName>
</protein>
<keyword evidence="3" id="KW-1185">Reference proteome</keyword>
<dbReference type="SMART" id="SM00256">
    <property type="entry name" value="FBOX"/>
    <property type="match status" value="1"/>
</dbReference>
<dbReference type="Pfam" id="PF00646">
    <property type="entry name" value="F-box"/>
    <property type="match status" value="1"/>
</dbReference>
<dbReference type="InterPro" id="IPR036047">
    <property type="entry name" value="F-box-like_dom_sf"/>
</dbReference>
<gene>
    <name evidence="2" type="ORF">ERUC_LOCUS8701</name>
</gene>
<proteinExistence type="predicted"/>
<dbReference type="CDD" id="cd09917">
    <property type="entry name" value="F-box_SF"/>
    <property type="match status" value="1"/>
</dbReference>
<dbReference type="InterPro" id="IPR001810">
    <property type="entry name" value="F-box_dom"/>
</dbReference>
<dbReference type="PANTHER" id="PTHR44259:SF26">
    <property type="entry name" value="F-BOX FAMILY PROTEIN-LIKE PROTEIN"/>
    <property type="match status" value="1"/>
</dbReference>